<name>A0A7K1SS12_9BACT</name>
<dbReference type="PANTHER" id="PTHR33498">
    <property type="entry name" value="TRANSPOSASE FOR INSERTION SEQUENCE ELEMENT IS1557"/>
    <property type="match status" value="1"/>
</dbReference>
<reference evidence="2 3" key="1">
    <citation type="submission" date="2019-12" db="EMBL/GenBank/DDBJ databases">
        <title>Spirosoma sp. HMF4905 genome sequencing and assembly.</title>
        <authorList>
            <person name="Kang H."/>
            <person name="Cha I."/>
            <person name="Kim H."/>
            <person name="Joh K."/>
        </authorList>
    </citation>
    <scope>NUCLEOTIDE SEQUENCE [LARGE SCALE GENOMIC DNA]</scope>
    <source>
        <strain evidence="2 3">HMF4905</strain>
    </source>
</reference>
<dbReference type="Proteomes" id="UP000436006">
    <property type="component" value="Unassembled WGS sequence"/>
</dbReference>
<dbReference type="InterPro" id="IPR047951">
    <property type="entry name" value="Transpos_ISL3"/>
</dbReference>
<comment type="caution">
    <text evidence="2">The sequence shown here is derived from an EMBL/GenBank/DDBJ whole genome shotgun (WGS) entry which is preliminary data.</text>
</comment>
<keyword evidence="3" id="KW-1185">Reference proteome</keyword>
<evidence type="ECO:0000313" key="2">
    <source>
        <dbReference type="EMBL" id="MVM36366.1"/>
    </source>
</evidence>
<dbReference type="InterPro" id="IPR002560">
    <property type="entry name" value="Transposase_DDE"/>
</dbReference>
<dbReference type="Pfam" id="PF01610">
    <property type="entry name" value="DDE_Tnp_ISL3"/>
    <property type="match status" value="1"/>
</dbReference>
<accession>A0A7K1SS12</accession>
<protein>
    <submittedName>
        <fullName evidence="2">DDE transposase</fullName>
    </submittedName>
</protein>
<gene>
    <name evidence="2" type="ORF">GO755_40590</name>
</gene>
<dbReference type="PANTHER" id="PTHR33498:SF1">
    <property type="entry name" value="TRANSPOSASE FOR INSERTION SEQUENCE ELEMENT IS1557"/>
    <property type="match status" value="1"/>
</dbReference>
<feature type="domain" description="Transposase IS204/IS1001/IS1096/IS1165 DDE" evidence="1">
    <location>
        <begin position="46"/>
        <end position="311"/>
    </location>
</feature>
<organism evidence="2 3">
    <name type="scientific">Spirosoma arboris</name>
    <dbReference type="NCBI Taxonomy" id="2682092"/>
    <lineage>
        <taxon>Bacteria</taxon>
        <taxon>Pseudomonadati</taxon>
        <taxon>Bacteroidota</taxon>
        <taxon>Cytophagia</taxon>
        <taxon>Cytophagales</taxon>
        <taxon>Cytophagaceae</taxon>
        <taxon>Spirosoma</taxon>
    </lineage>
</organism>
<proteinExistence type="predicted"/>
<sequence>MGRLYGIDGNRLARQYRTQLSEFAHWPQRSHAKQWLLFPQNLGTQLSIDETSLSQGELYTILTNKAARGGKGSIVAIVAGTKAETVINVLSQLPKRQRNKVAEITLDMAGNMALIAKKSFPKATQVTDRFHVQQLALEAVQDMRVEYRWQALEAENEALELAKTNQLIYEPEVLSNGDTLKQLLARSRYVLYKKPTDWTQSQQERASLLFDRYPDLKRAYELSQSLSYIFENTTDKLYGLGRLAKWHEKVRQAGFKAFNTVARSIQNHYETILNYFDNRSTNASAESFNAKIKAFRSQFRGVRNVEFFLYRLSQLYA</sequence>
<dbReference type="AlphaFoldDB" id="A0A7K1SS12"/>
<evidence type="ECO:0000313" key="3">
    <source>
        <dbReference type="Proteomes" id="UP000436006"/>
    </source>
</evidence>
<evidence type="ECO:0000259" key="1">
    <source>
        <dbReference type="Pfam" id="PF01610"/>
    </source>
</evidence>
<dbReference type="EMBL" id="WPIN01000052">
    <property type="protein sequence ID" value="MVM36366.1"/>
    <property type="molecule type" value="Genomic_DNA"/>
</dbReference>